<dbReference type="InterPro" id="IPR027417">
    <property type="entry name" value="P-loop_NTPase"/>
</dbReference>
<reference evidence="1 2" key="1">
    <citation type="submission" date="2017-12" db="EMBL/GenBank/DDBJ databases">
        <title>Sequencing the genomes of 1000 Actinobacteria strains.</title>
        <authorList>
            <person name="Klenk H.-P."/>
        </authorList>
    </citation>
    <scope>NUCLEOTIDE SEQUENCE [LARGE SCALE GENOMIC DNA]</scope>
    <source>
        <strain evidence="1 2">DSM 45165</strain>
    </source>
</reference>
<dbReference type="RefSeq" id="WP_101438845.1">
    <property type="nucleotide sequence ID" value="NZ_PJMY01000003.1"/>
</dbReference>
<dbReference type="EMBL" id="PJMY01000003">
    <property type="protein sequence ID" value="PKV95914.1"/>
    <property type="molecule type" value="Genomic_DNA"/>
</dbReference>
<evidence type="ECO:0000313" key="2">
    <source>
        <dbReference type="Proteomes" id="UP000233750"/>
    </source>
</evidence>
<evidence type="ECO:0000313" key="1">
    <source>
        <dbReference type="EMBL" id="PKV95914.1"/>
    </source>
</evidence>
<sequence>MFDLTAYLAGFDPDLLADGEGRRILTRLDPLLFALTYLPHHLRDASTRGQITLSEFHTTIVEHATTWARPSTRPLQDRDAYVAPRGCGKSTWLFLILPLWAAAHGHRKFAAAFADSGDQAQRHLQSFKGELQNNELLRADFPGLCTPARKPSGGAIADNQTMYVSESGFVFGAKGIDSSSLGMKVGSDRPDLIILDDIEPDESNYSLAQKTKRLTTLLDAVLPLNIYARVVLVGTVTMPESIVHQLVRSVIQPDTTEQWVRDTQFRAHYFPAIMTDDETGQERSLWPAKWPLEFLQSIRHTRDYKKNYANDPLGLDGEFFTADDFVYGELPAMSACLLSIDPAVTSKEKSDFTAVAVIGAQPARHEVVDGRMVEVEPKKCVVRYAQARRVQVGEPLRQWVLALLAEFPEISGILIEVNQGGQTWTSVLHDMPVRIDTLHNTLPKEVRAARLATRYQMRRVLHAKPLDQAEAQLVSFPKAPNDDLVDAIGNGVARFLGDPKPVADARQYAY</sequence>
<evidence type="ECO:0008006" key="3">
    <source>
        <dbReference type="Google" id="ProtNLM"/>
    </source>
</evidence>
<gene>
    <name evidence="1" type="ORF">ATK30_6847</name>
</gene>
<accession>A0A2N3WPX1</accession>
<dbReference type="OrthoDB" id="3509597at2"/>
<name>A0A2N3WPX1_9PSEU</name>
<comment type="caution">
    <text evidence="1">The sequence shown here is derived from an EMBL/GenBank/DDBJ whole genome shotgun (WGS) entry which is preliminary data.</text>
</comment>
<protein>
    <recommendedName>
        <fullName evidence="3">Phage terminase large subunit-like protein</fullName>
    </recommendedName>
</protein>
<proteinExistence type="predicted"/>
<keyword evidence="2" id="KW-1185">Reference proteome</keyword>
<dbReference type="AlphaFoldDB" id="A0A2N3WPX1"/>
<dbReference type="Gene3D" id="3.40.50.300">
    <property type="entry name" value="P-loop containing nucleotide triphosphate hydrolases"/>
    <property type="match status" value="1"/>
</dbReference>
<dbReference type="Proteomes" id="UP000233750">
    <property type="component" value="Unassembled WGS sequence"/>
</dbReference>
<organism evidence="1 2">
    <name type="scientific">Amycolatopsis echigonensis</name>
    <dbReference type="NCBI Taxonomy" id="2576905"/>
    <lineage>
        <taxon>Bacteria</taxon>
        <taxon>Bacillati</taxon>
        <taxon>Actinomycetota</taxon>
        <taxon>Actinomycetes</taxon>
        <taxon>Pseudonocardiales</taxon>
        <taxon>Pseudonocardiaceae</taxon>
        <taxon>Amycolatopsis</taxon>
    </lineage>
</organism>